<evidence type="ECO:0000313" key="3">
    <source>
        <dbReference type="EMBL" id="GAN53095.1"/>
    </source>
</evidence>
<dbReference type="Pfam" id="PF01497">
    <property type="entry name" value="Peripla_BP_2"/>
    <property type="match status" value="1"/>
</dbReference>
<protein>
    <submittedName>
        <fullName evidence="3">Ferrichrome transporter substrate-binding periplasmic protein</fullName>
    </submittedName>
</protein>
<feature type="signal peptide" evidence="1">
    <location>
        <begin position="1"/>
        <end position="23"/>
    </location>
</feature>
<dbReference type="AlphaFoldDB" id="A0A0D6MHZ5"/>
<evidence type="ECO:0000256" key="1">
    <source>
        <dbReference type="SAM" id="SignalP"/>
    </source>
</evidence>
<dbReference type="PROSITE" id="PS50983">
    <property type="entry name" value="FE_B12_PBP"/>
    <property type="match status" value="1"/>
</dbReference>
<keyword evidence="4" id="KW-1185">Reference proteome</keyword>
<name>A0A0D6MHZ5_9PROT</name>
<feature type="chain" id="PRO_5002308048" evidence="1">
    <location>
        <begin position="24"/>
        <end position="274"/>
    </location>
</feature>
<dbReference type="PANTHER" id="PTHR30535">
    <property type="entry name" value="VITAMIN B12-BINDING PROTEIN"/>
    <property type="match status" value="1"/>
</dbReference>
<dbReference type="InterPro" id="IPR050902">
    <property type="entry name" value="ABC_Transporter_SBP"/>
</dbReference>
<dbReference type="RefSeq" id="WP_158507508.1">
    <property type="nucleotide sequence ID" value="NZ_BALE01000005.1"/>
</dbReference>
<keyword evidence="1" id="KW-0732">Signal</keyword>
<dbReference type="Proteomes" id="UP000032679">
    <property type="component" value="Unassembled WGS sequence"/>
</dbReference>
<evidence type="ECO:0000259" key="2">
    <source>
        <dbReference type="PROSITE" id="PS50983"/>
    </source>
</evidence>
<dbReference type="SUPFAM" id="SSF53807">
    <property type="entry name" value="Helical backbone' metal receptor"/>
    <property type="match status" value="1"/>
</dbReference>
<sequence length="274" mass="28192">MIRTTRSLVAALCGLLVVSGADARPHRVVSLNLCTDELVLMLADRSDIAGLSPLAADCTLSVLCLSAQGLPVVPANGERLLGARPDLVVSGTFGADRARAVAGTAGIATLAVAPATTLDDVPRQITTVAHALGQDARGASLIAAFRSRLRALAMPVTNEAPRAVMLDANAYSAGPGTLADSVMQISGFRDAGSGARLSLERLVAEPPDLLIRDASPAAPSLAEAIADHPALRARFGRDRMAIVPGNLLLCALPQSLDAVALLEQARKALPRGHS</sequence>
<reference evidence="3 4" key="1">
    <citation type="submission" date="2012-10" db="EMBL/GenBank/DDBJ databases">
        <title>Genome sequencing of Tanticharoenia sakaeratensis NBRC 103193.</title>
        <authorList>
            <person name="Azuma Y."/>
            <person name="Hadano H."/>
            <person name="Hirakawa H."/>
            <person name="Matsushita K."/>
        </authorList>
    </citation>
    <scope>NUCLEOTIDE SEQUENCE [LARGE SCALE GENOMIC DNA]</scope>
    <source>
        <strain evidence="3 4">NBRC 103193</strain>
    </source>
</reference>
<dbReference type="STRING" id="1231623.Tasa_005_010"/>
<dbReference type="Gene3D" id="3.40.50.1980">
    <property type="entry name" value="Nitrogenase molybdenum iron protein domain"/>
    <property type="match status" value="2"/>
</dbReference>
<organism evidence="3 4">
    <name type="scientific">Tanticharoenia sakaeratensis NBRC 103193</name>
    <dbReference type="NCBI Taxonomy" id="1231623"/>
    <lineage>
        <taxon>Bacteria</taxon>
        <taxon>Pseudomonadati</taxon>
        <taxon>Pseudomonadota</taxon>
        <taxon>Alphaproteobacteria</taxon>
        <taxon>Acetobacterales</taxon>
        <taxon>Acetobacteraceae</taxon>
        <taxon>Tanticharoenia</taxon>
    </lineage>
</organism>
<dbReference type="EMBL" id="BALE01000005">
    <property type="protein sequence ID" value="GAN53095.1"/>
    <property type="molecule type" value="Genomic_DNA"/>
</dbReference>
<gene>
    <name evidence="3" type="ORF">Tasa_005_010</name>
</gene>
<dbReference type="OrthoDB" id="1632039at2"/>
<proteinExistence type="predicted"/>
<comment type="caution">
    <text evidence="3">The sequence shown here is derived from an EMBL/GenBank/DDBJ whole genome shotgun (WGS) entry which is preliminary data.</text>
</comment>
<dbReference type="InterPro" id="IPR002491">
    <property type="entry name" value="ABC_transptr_periplasmic_BD"/>
</dbReference>
<accession>A0A0D6MHZ5</accession>
<dbReference type="GO" id="GO:0071281">
    <property type="term" value="P:cellular response to iron ion"/>
    <property type="evidence" value="ECO:0007669"/>
    <property type="project" value="TreeGrafter"/>
</dbReference>
<dbReference type="PANTHER" id="PTHR30535:SF34">
    <property type="entry name" value="MOLYBDATE-BINDING PROTEIN MOLA"/>
    <property type="match status" value="1"/>
</dbReference>
<evidence type="ECO:0000313" key="4">
    <source>
        <dbReference type="Proteomes" id="UP000032679"/>
    </source>
</evidence>
<feature type="domain" description="Fe/B12 periplasmic-binding" evidence="2">
    <location>
        <begin position="27"/>
        <end position="273"/>
    </location>
</feature>